<protein>
    <recommendedName>
        <fullName evidence="11">Fungal-type protein kinase domain-containing protein</fullName>
    </recommendedName>
</protein>
<feature type="compositionally biased region" description="Acidic residues" evidence="5">
    <location>
        <begin position="1315"/>
        <end position="1325"/>
    </location>
</feature>
<dbReference type="PANTHER" id="PTHR12202">
    <property type="entry name" value="ESF1 HOMOLOG"/>
    <property type="match status" value="1"/>
</dbReference>
<feature type="region of interest" description="Disordered" evidence="5">
    <location>
        <begin position="928"/>
        <end position="956"/>
    </location>
</feature>
<feature type="domain" description="NUC153" evidence="6">
    <location>
        <begin position="1422"/>
        <end position="1450"/>
    </location>
</feature>
<comment type="caution">
    <text evidence="9">The sequence shown here is derived from an EMBL/GenBank/DDBJ whole genome shotgun (WGS) entry which is preliminary data.</text>
</comment>
<reference evidence="9" key="1">
    <citation type="submission" date="2021-01" db="EMBL/GenBank/DDBJ databases">
        <authorList>
            <person name="Kaushik A."/>
        </authorList>
    </citation>
    <scope>NUCLEOTIDE SEQUENCE</scope>
    <source>
        <strain evidence="9">AG3-T5</strain>
    </source>
</reference>
<evidence type="ECO:0000256" key="3">
    <source>
        <dbReference type="ARBA" id="ARBA00023054"/>
    </source>
</evidence>
<dbReference type="Pfam" id="PF08159">
    <property type="entry name" value="NUC153"/>
    <property type="match status" value="1"/>
</dbReference>
<dbReference type="GO" id="GO:0003723">
    <property type="term" value="F:RNA binding"/>
    <property type="evidence" value="ECO:0007669"/>
    <property type="project" value="TreeGrafter"/>
</dbReference>
<feature type="domain" description="ESF1 RRM" evidence="8">
    <location>
        <begin position="1004"/>
        <end position="1165"/>
    </location>
</feature>
<feature type="compositionally biased region" description="Basic and acidic residues" evidence="5">
    <location>
        <begin position="1455"/>
        <end position="1488"/>
    </location>
</feature>
<feature type="compositionally biased region" description="Basic and acidic residues" evidence="5">
    <location>
        <begin position="1052"/>
        <end position="1076"/>
    </location>
</feature>
<sequence length="1512" mass="169446">MVVHTSTSYPLSSPIGQGFSPVETPNANDTYANLGRQNIIQEVPSEIFMQSYLRGHSLILQSAQWSSEEVLVVSQIQSPEKSLGTGDAPILRLLNSLSQRVFESLNNPAWALKFCSVDRYGVRNPFTGLVYTLDIAALWEMSEVFPQIDYTQNNLIPQTWCAIAAVGEVKTARHGENQLGIHLRNLLQLHPELNAVLGLAARKKGYALFYHDADAIHQACFTWKQPGPLYAFVRTLYTRPFQDTSMRLVAPQSQDLAWATKIGTQVYISETPRSIGGPGQRRYTTMAMDIATSTRVFIKDVWRDPQQLFFEALLFEQAHEGEPLPGLMLVDSHGYVLDETQRRITTAAHRLAPDQGRYKMRMVTKDIGLPLETVQSLRQFLCVMYDACVVQRNLYQKCRILHRDISDGNILLAPVTDQYWTRRNGYAEVKFVNQVLHVDGETADPVPTCLVIDLGNGADLKVMRDKDQLSQRTGTPKSIARSVSSGILLTEEDYRTTGVCLPLPSEIGGYLHRMHTTEYRHEVPSSPSSTVQPDQTFAHRLFHDAESTFWVIAWTLVRSAGREYQGEQNQNMNFRRFYHTMSRHYPAPEDEDTRAFSQGPSYWASLLHPDLESLGPMLHQMFIYVRPEWAYRPALNPEHVHEALMRLLLAEIIKLDHADIPLVVGVRSIPPPPPGMSALPKSLYSISGSVSLSPANLTSSRQNSRPVGLSSSNTVPLVLPNNSRSDEPVSQLGHDSPQLASGSNVVAAHNASAPTRQVSADSTRDTGDAARDQLMTLARSFEWPPGVGQLQDPRQTQLTHGIETLSIEAGGCAQFFGKPDQLFAPSPVSTMPDPRFARLKSDPRFRKPKRTRNKVVVDSRFKSLLGEDDSSGKTTPTQKARIDKYGRKVSKSKDRDNLRRFYRLDEDEETASKPASAVIDYARGEVLMESSSEEASSDSDDSDAEEVTIGRQISQLSTSKGEKAGELLDVDLDESTFAELDAQAKAYTSSVPEDDGSEEATNPTSRLAAVNLDWDHVTAAHLFRVAASALPEGGKAKVLRVTVYPSDFGRERMEREEREGPPKELFKKGRGPRADEVDSDEEVNEETIFTVQDGEDDYDDDALRQYQLDRLRYYYAVITCNSPSTASHIYNELHGTELEHSANILDLSYVPENMEFTQEARDECTSEAQASTKGMNFVTDALRHSRVKLTWDDDDPERNKITRRRMTRKEVEEEDFRALLASSSEDDDDAPSESKRQDRETLRGLLLGGDNDDLPEGWGDADNGKGKSGDLEITFRPALSSKTPVSEEETTLDRYKRKQKEKREQRKSKRTVDPPVEDNAEAGDEYFEKDGVAEPAPSTKVGEKKGAKSSKPPNVSNDAELELLLAPDPNPVDKEPRHFDMRAVIKAEKASRPGKKSRRQVKKHASINEVEDGQDFHIDVKDARFAVLHENHEFAIDPSNPHFQNTKAMKALLDERAKRQRERQTTEEAQAREKIKAVRESTSDDRSLKSIVESVKRKSSTARPGVGKRQKL</sequence>
<keyword evidence="3" id="KW-0175">Coiled coil</keyword>
<name>A0A8H2XA68_9AGAM</name>
<dbReference type="EMBL" id="CAJMWW010000076">
    <property type="protein sequence ID" value="CAE6421786.1"/>
    <property type="molecule type" value="Genomic_DNA"/>
</dbReference>
<comment type="subcellular location">
    <subcellularLocation>
        <location evidence="1">Nucleus</location>
        <location evidence="1">Nucleolus</location>
    </subcellularLocation>
</comment>
<comment type="similarity">
    <text evidence="2">Belongs to the ESF1 family.</text>
</comment>
<evidence type="ECO:0000256" key="1">
    <source>
        <dbReference type="ARBA" id="ARBA00004604"/>
    </source>
</evidence>
<dbReference type="InterPro" id="IPR039754">
    <property type="entry name" value="Esf1"/>
</dbReference>
<feature type="compositionally biased region" description="Basic residues" evidence="5">
    <location>
        <begin position="1392"/>
        <end position="1405"/>
    </location>
</feature>
<feature type="region of interest" description="Disordered" evidence="5">
    <location>
        <begin position="865"/>
        <end position="888"/>
    </location>
</feature>
<gene>
    <name evidence="9" type="ORF">RDB_LOCUS46540</name>
</gene>
<feature type="compositionally biased region" description="Basic and acidic residues" evidence="5">
    <location>
        <begin position="1232"/>
        <end position="1242"/>
    </location>
</feature>
<evidence type="ECO:0000256" key="2">
    <source>
        <dbReference type="ARBA" id="ARBA00009087"/>
    </source>
</evidence>
<dbReference type="GO" id="GO:0005730">
    <property type="term" value="C:nucleolus"/>
    <property type="evidence" value="ECO:0007669"/>
    <property type="project" value="UniProtKB-SubCell"/>
</dbReference>
<evidence type="ECO:0008006" key="11">
    <source>
        <dbReference type="Google" id="ProtNLM"/>
    </source>
</evidence>
<dbReference type="Pfam" id="PF25121">
    <property type="entry name" value="RRM_ESF1"/>
    <property type="match status" value="1"/>
</dbReference>
<dbReference type="InterPro" id="IPR012580">
    <property type="entry name" value="NUC153"/>
</dbReference>
<dbReference type="InterPro" id="IPR056750">
    <property type="entry name" value="RRM_ESF1"/>
</dbReference>
<feature type="domain" description="Fungal-type protein kinase" evidence="7">
    <location>
        <begin position="355"/>
        <end position="555"/>
    </location>
</feature>
<feature type="region of interest" description="Disordered" evidence="5">
    <location>
        <begin position="694"/>
        <end position="740"/>
    </location>
</feature>
<feature type="compositionally biased region" description="Acidic residues" evidence="5">
    <location>
        <begin position="931"/>
        <end position="946"/>
    </location>
</feature>
<evidence type="ECO:0000259" key="6">
    <source>
        <dbReference type="Pfam" id="PF08159"/>
    </source>
</evidence>
<feature type="compositionally biased region" description="Basic residues" evidence="5">
    <location>
        <begin position="1295"/>
        <end position="1309"/>
    </location>
</feature>
<proteinExistence type="inferred from homology"/>
<evidence type="ECO:0000259" key="8">
    <source>
        <dbReference type="Pfam" id="PF25121"/>
    </source>
</evidence>
<dbReference type="Pfam" id="PF17667">
    <property type="entry name" value="Pkinase_fungal"/>
    <property type="match status" value="1"/>
</dbReference>
<keyword evidence="4" id="KW-0539">Nucleus</keyword>
<feature type="region of interest" description="Disordered" evidence="5">
    <location>
        <begin position="1052"/>
        <end position="1083"/>
    </location>
</feature>
<organism evidence="9 10">
    <name type="scientific">Rhizoctonia solani</name>
    <dbReference type="NCBI Taxonomy" id="456999"/>
    <lineage>
        <taxon>Eukaryota</taxon>
        <taxon>Fungi</taxon>
        <taxon>Dikarya</taxon>
        <taxon>Basidiomycota</taxon>
        <taxon>Agaricomycotina</taxon>
        <taxon>Agaricomycetes</taxon>
        <taxon>Cantharellales</taxon>
        <taxon>Ceratobasidiaceae</taxon>
        <taxon>Rhizoctonia</taxon>
    </lineage>
</organism>
<accession>A0A8H2XA68</accession>
<evidence type="ECO:0000259" key="7">
    <source>
        <dbReference type="Pfam" id="PF17667"/>
    </source>
</evidence>
<feature type="region of interest" description="Disordered" evidence="5">
    <location>
        <begin position="1455"/>
        <end position="1512"/>
    </location>
</feature>
<evidence type="ECO:0000256" key="5">
    <source>
        <dbReference type="SAM" id="MobiDB-lite"/>
    </source>
</evidence>
<dbReference type="PANTHER" id="PTHR12202:SF0">
    <property type="entry name" value="ESF1 HOMOLOG"/>
    <property type="match status" value="1"/>
</dbReference>
<feature type="region of interest" description="Disordered" evidence="5">
    <location>
        <begin position="1386"/>
        <end position="1408"/>
    </location>
</feature>
<evidence type="ECO:0000313" key="9">
    <source>
        <dbReference type="EMBL" id="CAE6421786.1"/>
    </source>
</evidence>
<feature type="region of interest" description="Disordered" evidence="5">
    <location>
        <begin position="1203"/>
        <end position="1361"/>
    </location>
</feature>
<dbReference type="InterPro" id="IPR040976">
    <property type="entry name" value="Pkinase_fungal"/>
</dbReference>
<dbReference type="GO" id="GO:0006364">
    <property type="term" value="P:rRNA processing"/>
    <property type="evidence" value="ECO:0007669"/>
    <property type="project" value="InterPro"/>
</dbReference>
<feature type="compositionally biased region" description="Polar residues" evidence="5">
    <location>
        <begin position="694"/>
        <end position="723"/>
    </location>
</feature>
<evidence type="ECO:0000313" key="10">
    <source>
        <dbReference type="Proteomes" id="UP000663841"/>
    </source>
</evidence>
<dbReference type="Proteomes" id="UP000663841">
    <property type="component" value="Unassembled WGS sequence"/>
</dbReference>
<evidence type="ECO:0000256" key="4">
    <source>
        <dbReference type="ARBA" id="ARBA00023242"/>
    </source>
</evidence>